<dbReference type="OrthoDB" id="9793626at2"/>
<dbReference type="Proteomes" id="UP000075320">
    <property type="component" value="Unassembled WGS sequence"/>
</dbReference>
<gene>
    <name evidence="7" type="ORF">AZI86_11070</name>
</gene>
<dbReference type="PROSITE" id="PS00670">
    <property type="entry name" value="D_2_HYDROXYACID_DH_2"/>
    <property type="match status" value="1"/>
</dbReference>
<dbReference type="GO" id="GO:0047545">
    <property type="term" value="F:(S)-2-hydroxyglutarate dehydrogenase activity"/>
    <property type="evidence" value="ECO:0007669"/>
    <property type="project" value="UniProtKB-ARBA"/>
</dbReference>
<evidence type="ECO:0000256" key="4">
    <source>
        <dbReference type="RuleBase" id="RU003719"/>
    </source>
</evidence>
<feature type="domain" description="D-isomer specific 2-hydroxyacid dehydrogenase NAD-binding" evidence="6">
    <location>
        <begin position="113"/>
        <end position="285"/>
    </location>
</feature>
<dbReference type="PANTHER" id="PTHR10996:SF283">
    <property type="entry name" value="GLYOXYLATE_HYDROXYPYRUVATE REDUCTASE B"/>
    <property type="match status" value="1"/>
</dbReference>
<dbReference type="CDD" id="cd12172">
    <property type="entry name" value="PGDH_like_2"/>
    <property type="match status" value="1"/>
</dbReference>
<comment type="similarity">
    <text evidence="1 4">Belongs to the D-isomer specific 2-hydroxyacid dehydrogenase family.</text>
</comment>
<protein>
    <recommendedName>
        <fullName evidence="9">Phosphoglycerate dehydrogenase</fullName>
    </recommendedName>
</protein>
<dbReference type="AlphaFoldDB" id="A0A150WL61"/>
<keyword evidence="3" id="KW-0520">NAD</keyword>
<accession>A0A150WL61</accession>
<comment type="caution">
    <text evidence="7">The sequence shown here is derived from an EMBL/GenBank/DDBJ whole genome shotgun (WGS) entry which is preliminary data.</text>
</comment>
<dbReference type="GO" id="GO:0030267">
    <property type="term" value="F:glyoxylate reductase (NADPH) activity"/>
    <property type="evidence" value="ECO:0007669"/>
    <property type="project" value="TreeGrafter"/>
</dbReference>
<dbReference type="Pfam" id="PF00389">
    <property type="entry name" value="2-Hacid_dh"/>
    <property type="match status" value="1"/>
</dbReference>
<dbReference type="PROSITE" id="PS00065">
    <property type="entry name" value="D_2_HYDROXYACID_DH_1"/>
    <property type="match status" value="1"/>
</dbReference>
<evidence type="ECO:0000256" key="1">
    <source>
        <dbReference type="ARBA" id="ARBA00005854"/>
    </source>
</evidence>
<keyword evidence="2 4" id="KW-0560">Oxidoreductase</keyword>
<dbReference type="Pfam" id="PF02826">
    <property type="entry name" value="2-Hacid_dh_C"/>
    <property type="match status" value="1"/>
</dbReference>
<dbReference type="InterPro" id="IPR029753">
    <property type="entry name" value="D-isomer_DH_CS"/>
</dbReference>
<dbReference type="GO" id="GO:0004617">
    <property type="term" value="F:phosphoglycerate dehydrogenase activity"/>
    <property type="evidence" value="ECO:0007669"/>
    <property type="project" value="UniProtKB-ARBA"/>
</dbReference>
<sequence>MSDVVAVASRSFSSDSFLRDSLLALYPKARFNESGKSLSGKELVDFLKGAPKAIIALEKVNQELVNQLPDLKLISKYGVGLDNIDFTALEKNNVRLSWTGGVNRRSVAELTLHFILGTVRGSFHSHHDLQNNHWFQFKGYNLSGKTVGIVGLGHVGKELVPFLKPFGVKILAYDLKERSGYCQENAITQVSNLEDLLSNSDVITIHVPHTSLTHMFFDEKRMAKIKKGSFLVNTARGGIVDETALFEMLKSGHIASAAFDVFDNEPLADENLMSLRNFYFTPHIGGSSVESIRAMGLAAIEGLSTGKIARPENFFDYPL</sequence>
<evidence type="ECO:0000259" key="5">
    <source>
        <dbReference type="Pfam" id="PF00389"/>
    </source>
</evidence>
<dbReference type="RefSeq" id="WP_061835252.1">
    <property type="nucleotide sequence ID" value="NZ_LUKE01000002.1"/>
</dbReference>
<reference evidence="7 8" key="1">
    <citation type="submission" date="2016-03" db="EMBL/GenBank/DDBJ databases">
        <authorList>
            <person name="Ploux O."/>
        </authorList>
    </citation>
    <scope>NUCLEOTIDE SEQUENCE [LARGE SCALE GENOMIC DNA]</scope>
    <source>
        <strain evidence="7 8">R0</strain>
    </source>
</reference>
<evidence type="ECO:0000256" key="2">
    <source>
        <dbReference type="ARBA" id="ARBA00023002"/>
    </source>
</evidence>
<dbReference type="Gene3D" id="3.40.50.720">
    <property type="entry name" value="NAD(P)-binding Rossmann-like Domain"/>
    <property type="match status" value="2"/>
</dbReference>
<dbReference type="InterPro" id="IPR029752">
    <property type="entry name" value="D-isomer_DH_CS1"/>
</dbReference>
<dbReference type="GO" id="GO:0016618">
    <property type="term" value="F:hydroxypyruvate reductase [NAD(P)H] activity"/>
    <property type="evidence" value="ECO:0007669"/>
    <property type="project" value="TreeGrafter"/>
</dbReference>
<dbReference type="SUPFAM" id="SSF52283">
    <property type="entry name" value="Formate/glycerate dehydrogenase catalytic domain-like"/>
    <property type="match status" value="1"/>
</dbReference>
<dbReference type="InterPro" id="IPR036291">
    <property type="entry name" value="NAD(P)-bd_dom_sf"/>
</dbReference>
<dbReference type="EMBL" id="LUKE01000002">
    <property type="protein sequence ID" value="KYG64741.1"/>
    <property type="molecule type" value="Genomic_DNA"/>
</dbReference>
<proteinExistence type="inferred from homology"/>
<organism evidence="7 8">
    <name type="scientific">Bdellovibrio bacteriovorus</name>
    <dbReference type="NCBI Taxonomy" id="959"/>
    <lineage>
        <taxon>Bacteria</taxon>
        <taxon>Pseudomonadati</taxon>
        <taxon>Bdellovibrionota</taxon>
        <taxon>Bdellovibrionia</taxon>
        <taxon>Bdellovibrionales</taxon>
        <taxon>Pseudobdellovibrionaceae</taxon>
        <taxon>Bdellovibrio</taxon>
    </lineage>
</organism>
<keyword evidence="8" id="KW-1185">Reference proteome</keyword>
<dbReference type="PANTHER" id="PTHR10996">
    <property type="entry name" value="2-HYDROXYACID DEHYDROGENASE-RELATED"/>
    <property type="match status" value="1"/>
</dbReference>
<dbReference type="InterPro" id="IPR006140">
    <property type="entry name" value="D-isomer_DH_NAD-bd"/>
</dbReference>
<evidence type="ECO:0000313" key="8">
    <source>
        <dbReference type="Proteomes" id="UP000075320"/>
    </source>
</evidence>
<evidence type="ECO:0000259" key="6">
    <source>
        <dbReference type="Pfam" id="PF02826"/>
    </source>
</evidence>
<dbReference type="InterPro" id="IPR050223">
    <property type="entry name" value="D-isomer_2-hydroxyacid_DH"/>
</dbReference>
<dbReference type="InterPro" id="IPR006139">
    <property type="entry name" value="D-isomer_2_OHA_DH_cat_dom"/>
</dbReference>
<dbReference type="GO" id="GO:0051287">
    <property type="term" value="F:NAD binding"/>
    <property type="evidence" value="ECO:0007669"/>
    <property type="project" value="InterPro"/>
</dbReference>
<dbReference type="SUPFAM" id="SSF51735">
    <property type="entry name" value="NAD(P)-binding Rossmann-fold domains"/>
    <property type="match status" value="1"/>
</dbReference>
<dbReference type="GO" id="GO:0006564">
    <property type="term" value="P:L-serine biosynthetic process"/>
    <property type="evidence" value="ECO:0007669"/>
    <property type="project" value="UniProtKB-ARBA"/>
</dbReference>
<dbReference type="GO" id="GO:0005829">
    <property type="term" value="C:cytosol"/>
    <property type="evidence" value="ECO:0007669"/>
    <property type="project" value="TreeGrafter"/>
</dbReference>
<evidence type="ECO:0008006" key="9">
    <source>
        <dbReference type="Google" id="ProtNLM"/>
    </source>
</evidence>
<evidence type="ECO:0000256" key="3">
    <source>
        <dbReference type="ARBA" id="ARBA00023027"/>
    </source>
</evidence>
<name>A0A150WL61_BDEBC</name>
<evidence type="ECO:0000313" key="7">
    <source>
        <dbReference type="EMBL" id="KYG64741.1"/>
    </source>
</evidence>
<dbReference type="FunFam" id="3.40.50.720:FF:000041">
    <property type="entry name" value="D-3-phosphoglycerate dehydrogenase"/>
    <property type="match status" value="1"/>
</dbReference>
<feature type="domain" description="D-isomer specific 2-hydroxyacid dehydrogenase catalytic" evidence="5">
    <location>
        <begin position="37"/>
        <end position="303"/>
    </location>
</feature>